<dbReference type="EMBL" id="BJNW01000001">
    <property type="protein sequence ID" value="GEC97927.1"/>
    <property type="molecule type" value="Genomic_DNA"/>
</dbReference>
<dbReference type="Gene3D" id="3.40.50.2000">
    <property type="entry name" value="Glycogen Phosphorylase B"/>
    <property type="match status" value="1"/>
</dbReference>
<comment type="caution">
    <text evidence="2">The sequence shown here is derived from an EMBL/GenBank/DDBJ whole genome shotgun (WGS) entry which is preliminary data.</text>
</comment>
<sequence>MITPLLACVGPAQHGVRMHAQDLASHTAGAEAVAGTFAELRPTLLTGHGPVHLHFTDRVFGASPEAAARAVEEIAAVRPVSVTLHDIPQPSDGHAYAARREAYARVVAGARMVIVCSASERDQLARSLPGPPAVPVDVNPLPVDPPEPGSWRAGLERCRVGGGRLVGAEAGPSRAVAVRGVSPGDDAVATVAVLGFLYPGKGHDRVVEALAGVGGGLEVLALGRPSDGHEDLVPRLDAAARRHGHSFRATGFLDDAALTRAAQRVTVPVVAPSHVSASGSIGRWISAGRAPIVTPHPFFEELAARAPWALTLTDDLPGALAAALADPVSTWIDPACWDGEALPSTASAAARQWSLITAPSGVDSAFATGSATTSVPGASRGSRAADGTDDGRGGGVVGFSGPSERTAGGGR</sequence>
<reference evidence="2 3" key="1">
    <citation type="submission" date="2019-06" db="EMBL/GenBank/DDBJ databases">
        <title>Whole genome shotgun sequence of Kocuria varians NBRC 15358.</title>
        <authorList>
            <person name="Hosoyama A."/>
            <person name="Uohara A."/>
            <person name="Ohji S."/>
            <person name="Ichikawa N."/>
        </authorList>
    </citation>
    <scope>NUCLEOTIDE SEQUENCE [LARGE SCALE GENOMIC DNA]</scope>
    <source>
        <strain evidence="2 3">NBRC 15358</strain>
    </source>
</reference>
<organism evidence="2 3">
    <name type="scientific">Kocuria varians</name>
    <name type="common">Micrococcus varians</name>
    <dbReference type="NCBI Taxonomy" id="1272"/>
    <lineage>
        <taxon>Bacteria</taxon>
        <taxon>Bacillati</taxon>
        <taxon>Actinomycetota</taxon>
        <taxon>Actinomycetes</taxon>
        <taxon>Micrococcales</taxon>
        <taxon>Micrococcaceae</taxon>
        <taxon>Kocuria</taxon>
    </lineage>
</organism>
<name>A0A4Y4D3T7_KOCVA</name>
<keyword evidence="3" id="KW-1185">Reference proteome</keyword>
<proteinExistence type="predicted"/>
<evidence type="ECO:0000256" key="1">
    <source>
        <dbReference type="SAM" id="MobiDB-lite"/>
    </source>
</evidence>
<feature type="region of interest" description="Disordered" evidence="1">
    <location>
        <begin position="369"/>
        <end position="411"/>
    </location>
</feature>
<gene>
    <name evidence="2" type="ORF">KVA01_00820</name>
</gene>
<protein>
    <recommendedName>
        <fullName evidence="4">D-inositol 3-phosphate glycosyltransferase</fullName>
    </recommendedName>
</protein>
<dbReference type="SUPFAM" id="SSF53756">
    <property type="entry name" value="UDP-Glycosyltransferase/glycogen phosphorylase"/>
    <property type="match status" value="1"/>
</dbReference>
<evidence type="ECO:0008006" key="4">
    <source>
        <dbReference type="Google" id="ProtNLM"/>
    </source>
</evidence>
<dbReference type="Proteomes" id="UP000315730">
    <property type="component" value="Unassembled WGS sequence"/>
</dbReference>
<dbReference type="STRING" id="1272.GCA_900014985_00111"/>
<dbReference type="RefSeq" id="WP_174805687.1">
    <property type="nucleotide sequence ID" value="NZ_BJNW01000001.1"/>
</dbReference>
<evidence type="ECO:0000313" key="3">
    <source>
        <dbReference type="Proteomes" id="UP000315730"/>
    </source>
</evidence>
<dbReference type="AlphaFoldDB" id="A0A4Y4D3T7"/>
<accession>A0A4Y4D3T7</accession>
<evidence type="ECO:0000313" key="2">
    <source>
        <dbReference type="EMBL" id="GEC97927.1"/>
    </source>
</evidence>